<evidence type="ECO:0000256" key="1">
    <source>
        <dbReference type="ARBA" id="ARBA00005744"/>
    </source>
</evidence>
<sequence>MTNMPLLSPATSTLVLEAYTPPGHLVPLCEPVRHREGQLLRERLDCCRACIGEAGSPSRAVSTMSLSVRPCRRHISSITRSQSFAGVNSSQDKPYRTLAVFSTPNNIRKPSVRTRRMFGLSHKSPPPKIPQPERLDEVYEALKRGLQVEAEPLRFSQLILGFIRGVVLLLLFNACMDWVFSKVVGSSSCGTSVGKERFLDLDFAHDAVKFAMSMEFPIGALKRLNEES</sequence>
<feature type="non-terminal residue" evidence="3">
    <location>
        <position position="228"/>
    </location>
</feature>
<name>A0A8X7XK65_POLSE</name>
<gene>
    <name evidence="3" type="primary">Ripor1_0</name>
    <name evidence="3" type="ORF">GTO96_0022547</name>
</gene>
<accession>A0A8X7XK65</accession>
<organism evidence="3 4">
    <name type="scientific">Polypterus senegalus</name>
    <name type="common">Senegal bichir</name>
    <dbReference type="NCBI Taxonomy" id="55291"/>
    <lineage>
        <taxon>Eukaryota</taxon>
        <taxon>Metazoa</taxon>
        <taxon>Chordata</taxon>
        <taxon>Craniata</taxon>
        <taxon>Vertebrata</taxon>
        <taxon>Euteleostomi</taxon>
        <taxon>Actinopterygii</taxon>
        <taxon>Polypteriformes</taxon>
        <taxon>Polypteridae</taxon>
        <taxon>Polypterus</taxon>
    </lineage>
</organism>
<dbReference type="AlphaFoldDB" id="A0A8X7XK65"/>
<evidence type="ECO:0000313" key="3">
    <source>
        <dbReference type="EMBL" id="KAG2469853.1"/>
    </source>
</evidence>
<feature type="domain" description="FAM65 N-terminal" evidence="2">
    <location>
        <begin position="78"/>
        <end position="147"/>
    </location>
</feature>
<protein>
    <submittedName>
        <fullName evidence="3">RIPR1 regulator</fullName>
    </submittedName>
</protein>
<dbReference type="Pfam" id="PF15903">
    <property type="entry name" value="PL48"/>
    <property type="match status" value="1"/>
</dbReference>
<dbReference type="PANTHER" id="PTHR15829:SF1">
    <property type="entry name" value="RHO FAMILY-INTERACTING CELL POLARIZATION REGULATOR 1"/>
    <property type="match status" value="1"/>
</dbReference>
<comment type="caution">
    <text evidence="3">The sequence shown here is derived from an EMBL/GenBank/DDBJ whole genome shotgun (WGS) entry which is preliminary data.</text>
</comment>
<comment type="similarity">
    <text evidence="1">Belongs to the RIPOR family.</text>
</comment>
<dbReference type="InterPro" id="IPR031780">
    <property type="entry name" value="FAM65_N"/>
</dbReference>
<proteinExistence type="inferred from homology"/>
<dbReference type="EMBL" id="JAATIS010000147">
    <property type="protein sequence ID" value="KAG2469853.1"/>
    <property type="molecule type" value="Genomic_DNA"/>
</dbReference>
<feature type="non-terminal residue" evidence="3">
    <location>
        <position position="1"/>
    </location>
</feature>
<dbReference type="PANTHER" id="PTHR15829">
    <property type="entry name" value="PROTEIN KINASE PKN/PRK1, EFFECTOR"/>
    <property type="match status" value="1"/>
</dbReference>
<reference evidence="3 4" key="1">
    <citation type="journal article" date="2021" name="Cell">
        <title>Tracing the genetic footprints of vertebrate landing in non-teleost ray-finned fishes.</title>
        <authorList>
            <person name="Bi X."/>
            <person name="Wang K."/>
            <person name="Yang L."/>
            <person name="Pan H."/>
            <person name="Jiang H."/>
            <person name="Wei Q."/>
            <person name="Fang M."/>
            <person name="Yu H."/>
            <person name="Zhu C."/>
            <person name="Cai Y."/>
            <person name="He Y."/>
            <person name="Gan X."/>
            <person name="Zeng H."/>
            <person name="Yu D."/>
            <person name="Zhu Y."/>
            <person name="Jiang H."/>
            <person name="Qiu Q."/>
            <person name="Yang H."/>
            <person name="Zhang Y.E."/>
            <person name="Wang W."/>
            <person name="Zhu M."/>
            <person name="He S."/>
            <person name="Zhang G."/>
        </authorList>
    </citation>
    <scope>NUCLEOTIDE SEQUENCE [LARGE SCALE GENOMIC DNA]</scope>
    <source>
        <strain evidence="3">Bchr_013</strain>
    </source>
</reference>
<evidence type="ECO:0000313" key="4">
    <source>
        <dbReference type="Proteomes" id="UP000886611"/>
    </source>
</evidence>
<keyword evidence="4" id="KW-1185">Reference proteome</keyword>
<dbReference type="InterPro" id="IPR026136">
    <property type="entry name" value="RIPOR3"/>
</dbReference>
<dbReference type="Proteomes" id="UP000886611">
    <property type="component" value="Unassembled WGS sequence"/>
</dbReference>
<evidence type="ECO:0000259" key="2">
    <source>
        <dbReference type="Pfam" id="PF15903"/>
    </source>
</evidence>